<evidence type="ECO:0008006" key="3">
    <source>
        <dbReference type="Google" id="ProtNLM"/>
    </source>
</evidence>
<keyword evidence="2" id="KW-1185">Reference proteome</keyword>
<dbReference type="EMBL" id="CP036265">
    <property type="protein sequence ID" value="QDT14682.1"/>
    <property type="molecule type" value="Genomic_DNA"/>
</dbReference>
<sequence>MRSRALARLASNRHGLSHRELLTLQSGRSSVAPSVDPERVRATIQSLRPYAVDGAELIRLGPATDGGYLVPDDLEGIVACYSPGVCSESGFERDCADRDMAVFLADASVGGPATAHPRFRFVKKFVGPVPSEQVVTLEGWVNDTADDLRTLSEQVGADPAGDLMLQMDIEGAEYTTLLAAPDALMRRFRVIVLELHDVDHIFSESFYRIFDGFVAKLLHTHLCVHVHPNNNMREFRKFGLTLPNCCEITLLRRDRAASTRPVTALPHPLDVDCVASAPSIGLDPAWLGQ</sequence>
<organism evidence="1 2">
    <name type="scientific">Alienimonas californiensis</name>
    <dbReference type="NCBI Taxonomy" id="2527989"/>
    <lineage>
        <taxon>Bacteria</taxon>
        <taxon>Pseudomonadati</taxon>
        <taxon>Planctomycetota</taxon>
        <taxon>Planctomycetia</taxon>
        <taxon>Planctomycetales</taxon>
        <taxon>Planctomycetaceae</taxon>
        <taxon>Alienimonas</taxon>
    </lineage>
</organism>
<accession>A0A517P5N6</accession>
<dbReference type="AlphaFoldDB" id="A0A517P5N6"/>
<evidence type="ECO:0000313" key="2">
    <source>
        <dbReference type="Proteomes" id="UP000318741"/>
    </source>
</evidence>
<reference evidence="1 2" key="1">
    <citation type="submission" date="2019-02" db="EMBL/GenBank/DDBJ databases">
        <title>Deep-cultivation of Planctomycetes and their phenomic and genomic characterization uncovers novel biology.</title>
        <authorList>
            <person name="Wiegand S."/>
            <person name="Jogler M."/>
            <person name="Boedeker C."/>
            <person name="Pinto D."/>
            <person name="Vollmers J."/>
            <person name="Rivas-Marin E."/>
            <person name="Kohn T."/>
            <person name="Peeters S.H."/>
            <person name="Heuer A."/>
            <person name="Rast P."/>
            <person name="Oberbeckmann S."/>
            <person name="Bunk B."/>
            <person name="Jeske O."/>
            <person name="Meyerdierks A."/>
            <person name="Storesund J.E."/>
            <person name="Kallscheuer N."/>
            <person name="Luecker S."/>
            <person name="Lage O.M."/>
            <person name="Pohl T."/>
            <person name="Merkel B.J."/>
            <person name="Hornburger P."/>
            <person name="Mueller R.-W."/>
            <person name="Bruemmer F."/>
            <person name="Labrenz M."/>
            <person name="Spormann A.M."/>
            <person name="Op den Camp H."/>
            <person name="Overmann J."/>
            <person name="Amann R."/>
            <person name="Jetten M.S.M."/>
            <person name="Mascher T."/>
            <person name="Medema M.H."/>
            <person name="Devos D.P."/>
            <person name="Kaster A.-K."/>
            <person name="Ovreas L."/>
            <person name="Rohde M."/>
            <person name="Galperin M.Y."/>
            <person name="Jogler C."/>
        </authorList>
    </citation>
    <scope>NUCLEOTIDE SEQUENCE [LARGE SCALE GENOMIC DNA]</scope>
    <source>
        <strain evidence="1 2">CA12</strain>
    </source>
</reference>
<evidence type="ECO:0000313" key="1">
    <source>
        <dbReference type="EMBL" id="QDT14682.1"/>
    </source>
</evidence>
<dbReference type="KEGG" id="acaf:CA12_07600"/>
<protein>
    <recommendedName>
        <fullName evidence="3">Methyltransferase FkbM domain-containing protein</fullName>
    </recommendedName>
</protein>
<dbReference type="Proteomes" id="UP000318741">
    <property type="component" value="Chromosome"/>
</dbReference>
<gene>
    <name evidence="1" type="ORF">CA12_07600</name>
</gene>
<name>A0A517P5N6_9PLAN</name>
<proteinExistence type="predicted"/>